<evidence type="ECO:0000313" key="2">
    <source>
        <dbReference type="Proteomes" id="UP001305647"/>
    </source>
</evidence>
<comment type="caution">
    <text evidence="1">The sequence shown here is derived from an EMBL/GenBank/DDBJ whole genome shotgun (WGS) entry which is preliminary data.</text>
</comment>
<keyword evidence="2" id="KW-1185">Reference proteome</keyword>
<sequence length="163" mass="18930">MLRIYHNRETNKPSVRRRDVWAWGSGRGWAPRIPRRREKLGSSWKGAPRSRGHAISCKRKENSRQSGTARRERACFVRDAVDGRFLCFLVRPPSRDREYLKPNSREPGESRSGGCVAVFTAKFRGLGQAKASQVQCRRPNDTVRMTRYLRATSMEHRNVWMGR</sequence>
<name>A0AAN6Q9Z8_9PEZI</name>
<dbReference type="AlphaFoldDB" id="A0AAN6Q9Z8"/>
<protein>
    <submittedName>
        <fullName evidence="1">Uncharacterized protein</fullName>
    </submittedName>
</protein>
<gene>
    <name evidence="1" type="ORF">N658DRAFT_17540</name>
</gene>
<accession>A0AAN6Q9Z8</accession>
<evidence type="ECO:0000313" key="1">
    <source>
        <dbReference type="EMBL" id="KAK4106388.1"/>
    </source>
</evidence>
<proteinExistence type="predicted"/>
<dbReference type="Proteomes" id="UP001305647">
    <property type="component" value="Unassembled WGS sequence"/>
</dbReference>
<dbReference type="EMBL" id="MU863624">
    <property type="protein sequence ID" value="KAK4106388.1"/>
    <property type="molecule type" value="Genomic_DNA"/>
</dbReference>
<reference evidence="1" key="1">
    <citation type="journal article" date="2023" name="Mol. Phylogenet. Evol.">
        <title>Genome-scale phylogeny and comparative genomics of the fungal order Sordariales.</title>
        <authorList>
            <person name="Hensen N."/>
            <person name="Bonometti L."/>
            <person name="Westerberg I."/>
            <person name="Brannstrom I.O."/>
            <person name="Guillou S."/>
            <person name="Cros-Aarteil S."/>
            <person name="Calhoun S."/>
            <person name="Haridas S."/>
            <person name="Kuo A."/>
            <person name="Mondo S."/>
            <person name="Pangilinan J."/>
            <person name="Riley R."/>
            <person name="LaButti K."/>
            <person name="Andreopoulos B."/>
            <person name="Lipzen A."/>
            <person name="Chen C."/>
            <person name="Yan M."/>
            <person name="Daum C."/>
            <person name="Ng V."/>
            <person name="Clum A."/>
            <person name="Steindorff A."/>
            <person name="Ohm R.A."/>
            <person name="Martin F."/>
            <person name="Silar P."/>
            <person name="Natvig D.O."/>
            <person name="Lalanne C."/>
            <person name="Gautier V."/>
            <person name="Ament-Velasquez S.L."/>
            <person name="Kruys A."/>
            <person name="Hutchinson M.I."/>
            <person name="Powell A.J."/>
            <person name="Barry K."/>
            <person name="Miller A.N."/>
            <person name="Grigoriev I.V."/>
            <person name="Debuchy R."/>
            <person name="Gladieux P."/>
            <person name="Hiltunen Thoren M."/>
            <person name="Johannesson H."/>
        </authorList>
    </citation>
    <scope>NUCLEOTIDE SEQUENCE</scope>
    <source>
        <strain evidence="1">CBS 757.83</strain>
    </source>
</reference>
<reference evidence="1" key="2">
    <citation type="submission" date="2023-05" db="EMBL/GenBank/DDBJ databases">
        <authorList>
            <consortium name="Lawrence Berkeley National Laboratory"/>
            <person name="Steindorff A."/>
            <person name="Hensen N."/>
            <person name="Bonometti L."/>
            <person name="Westerberg I."/>
            <person name="Brannstrom I.O."/>
            <person name="Guillou S."/>
            <person name="Cros-Aarteil S."/>
            <person name="Calhoun S."/>
            <person name="Haridas S."/>
            <person name="Kuo A."/>
            <person name="Mondo S."/>
            <person name="Pangilinan J."/>
            <person name="Riley R."/>
            <person name="Labutti K."/>
            <person name="Andreopoulos B."/>
            <person name="Lipzen A."/>
            <person name="Chen C."/>
            <person name="Yanf M."/>
            <person name="Daum C."/>
            <person name="Ng V."/>
            <person name="Clum A."/>
            <person name="Ohm R."/>
            <person name="Martin F."/>
            <person name="Silar P."/>
            <person name="Natvig D."/>
            <person name="Lalanne C."/>
            <person name="Gautier V."/>
            <person name="Ament-Velasquez S.L."/>
            <person name="Kruys A."/>
            <person name="Hutchinson M.I."/>
            <person name="Powell A.J."/>
            <person name="Barry K."/>
            <person name="Miller A.N."/>
            <person name="Grigoriev I.V."/>
            <person name="Debuchy R."/>
            <person name="Gladieux P."/>
            <person name="Thoren M.H."/>
            <person name="Johannesson H."/>
        </authorList>
    </citation>
    <scope>NUCLEOTIDE SEQUENCE</scope>
    <source>
        <strain evidence="1">CBS 757.83</strain>
    </source>
</reference>
<organism evidence="1 2">
    <name type="scientific">Parathielavia hyrcaniae</name>
    <dbReference type="NCBI Taxonomy" id="113614"/>
    <lineage>
        <taxon>Eukaryota</taxon>
        <taxon>Fungi</taxon>
        <taxon>Dikarya</taxon>
        <taxon>Ascomycota</taxon>
        <taxon>Pezizomycotina</taxon>
        <taxon>Sordariomycetes</taxon>
        <taxon>Sordariomycetidae</taxon>
        <taxon>Sordariales</taxon>
        <taxon>Chaetomiaceae</taxon>
        <taxon>Parathielavia</taxon>
    </lineage>
</organism>